<evidence type="ECO:0000313" key="3">
    <source>
        <dbReference type="Proteomes" id="UP000018208"/>
    </source>
</evidence>
<dbReference type="Gene3D" id="3.80.10.10">
    <property type="entry name" value="Ribonuclease Inhibitor"/>
    <property type="match status" value="2"/>
</dbReference>
<keyword evidence="3" id="KW-1185">Reference proteome</keyword>
<name>V6LDU6_9EUKA</name>
<evidence type="ECO:0000313" key="2">
    <source>
        <dbReference type="EMBL" id="KAH0573139.1"/>
    </source>
</evidence>
<dbReference type="VEuPathDB" id="GiardiaDB:SS50377_25258"/>
<accession>V6LDU6</accession>
<dbReference type="Proteomes" id="UP000018208">
    <property type="component" value="Unassembled WGS sequence"/>
</dbReference>
<proteinExistence type="predicted"/>
<protein>
    <submittedName>
        <fullName evidence="1">Uncharacterized protein</fullName>
    </submittedName>
</protein>
<evidence type="ECO:0000313" key="1">
    <source>
        <dbReference type="EMBL" id="EST41861.1"/>
    </source>
</evidence>
<sequence length="465" mass="54393">MSLECPFPHLIISPELIIQENEGRVDEWENSAIYYSFNTDLDQFIPKQFSYTTTEADFQKLPKQILDSIQSLAAGRVQVSLKTLPNLRQLYLYESTLLYFTDILFLQNLETLSFSSISNLPDLRPLQLLRSLKFVAFDNLIDTRFLPIFSSKVLISYNINVKNLVFQQRMTKLAKGYKISDFIKEDLKDDWLEIKRLKKPSTDHKIDSQVLLTKFTKQLLYQVSGVHFNFFEKQLEVVNAAHFEEQILFDDEIIPNLTIPFFFKYKFHSITFQNTILTQNIISLNLSNLKLQNFDFSLLKNLQNLLISRCEFQNLNSIVGCKELKSAQFSYCINLVDLQVLYVLQNLTFVVCRGCEKLQFIPNFKFLLVVGSPLINIVGTMGNGKLSFAVELKILREIEQFQQQNLRNYLQHKYNDNQKCLRILEMKEFIQENLWKIIRAGDEEKLLTRKYEQVDLQGLVAKSDI</sequence>
<organism evidence="1">
    <name type="scientific">Spironucleus salmonicida</name>
    <dbReference type="NCBI Taxonomy" id="348837"/>
    <lineage>
        <taxon>Eukaryota</taxon>
        <taxon>Metamonada</taxon>
        <taxon>Diplomonadida</taxon>
        <taxon>Hexamitidae</taxon>
        <taxon>Hexamitinae</taxon>
        <taxon>Spironucleus</taxon>
    </lineage>
</organism>
<dbReference type="InterPro" id="IPR032675">
    <property type="entry name" value="LRR_dom_sf"/>
</dbReference>
<reference evidence="1 2" key="1">
    <citation type="journal article" date="2014" name="PLoS Genet.">
        <title>The Genome of Spironucleus salmonicida Highlights a Fish Pathogen Adapted to Fluctuating Environments.</title>
        <authorList>
            <person name="Xu F."/>
            <person name="Jerlstrom-Hultqvist J."/>
            <person name="Einarsson E."/>
            <person name="Astvaldsson A."/>
            <person name="Svard S.G."/>
            <person name="Andersson J.O."/>
        </authorList>
    </citation>
    <scope>NUCLEOTIDE SEQUENCE</scope>
    <source>
        <strain evidence="2">ATCC 50377</strain>
    </source>
</reference>
<gene>
    <name evidence="1" type="ORF">SS50377_18697</name>
    <name evidence="2" type="ORF">SS50377_25258</name>
</gene>
<dbReference type="EMBL" id="KI546167">
    <property type="protein sequence ID" value="EST41861.1"/>
    <property type="molecule type" value="Genomic_DNA"/>
</dbReference>
<dbReference type="SUPFAM" id="SSF52058">
    <property type="entry name" value="L domain-like"/>
    <property type="match status" value="1"/>
</dbReference>
<dbReference type="AlphaFoldDB" id="V6LDU6"/>
<dbReference type="EMBL" id="AUWU02000005">
    <property type="protein sequence ID" value="KAH0573139.1"/>
    <property type="molecule type" value="Genomic_DNA"/>
</dbReference>
<reference evidence="2" key="2">
    <citation type="submission" date="2020-12" db="EMBL/GenBank/DDBJ databases">
        <title>New Spironucleus salmonicida genome in near-complete chromosomes.</title>
        <authorList>
            <person name="Xu F."/>
            <person name="Kurt Z."/>
            <person name="Jimenez-Gonzalez A."/>
            <person name="Astvaldsson A."/>
            <person name="Andersson J.O."/>
            <person name="Svard S.G."/>
        </authorList>
    </citation>
    <scope>NUCLEOTIDE SEQUENCE</scope>
    <source>
        <strain evidence="2">ATCC 50377</strain>
    </source>
</reference>